<protein>
    <recommendedName>
        <fullName evidence="1">DUF7870 domain-containing protein</fullName>
    </recommendedName>
</protein>
<dbReference type="InterPro" id="IPR057192">
    <property type="entry name" value="DUF7870"/>
</dbReference>
<accession>A0ABD1HNV1</accession>
<sequence length="495" mass="54036">MTIILQPFAAHGCGGLRKDNRVRIVNLLPKNSQPLKLYCASGDDDLGFHNITVAANSLHYGSESAATRGEKDSEKGLVRVPNVNRITVIIISMMQMAREVRLIEPSLSNIDECPLNVGLNPGRNRTNLSSGFTFPVFVAPAAAACVESENMVRAVFEELMGKKLLQSSARALCVGEGSSSAVVALRGLGLTSAFGVDKHPFFSLFKRRFVYELGFEDGSFDFAFSRDLDRVSVPALLVLEIERVLCPGGTGAMLVGGRRLYSGGLVRSAATVASFLKCSDVVQLCGFGSFSVVVFKKRLEKSASFEQFQLPADCPSVATNKPFMKYIEPLRSGLVKPELSYLPYLMNISSRNKLVFINIGAGEFAKKSIAKISKSYKSNSNHLAPLQKDAAATVTELSSDEHLVAPLHDEAFDFISWFSGTVSDGDFVVLMMNAKFVELNILVDMFKSGAICRVDELFLRCEDTSESKTMMMGNCTTLFASLRKSGVYAHQWIGE</sequence>
<organism evidence="2 3">
    <name type="scientific">Salvia divinorum</name>
    <name type="common">Maria pastora</name>
    <name type="synonym">Diviner's sage</name>
    <dbReference type="NCBI Taxonomy" id="28513"/>
    <lineage>
        <taxon>Eukaryota</taxon>
        <taxon>Viridiplantae</taxon>
        <taxon>Streptophyta</taxon>
        <taxon>Embryophyta</taxon>
        <taxon>Tracheophyta</taxon>
        <taxon>Spermatophyta</taxon>
        <taxon>Magnoliopsida</taxon>
        <taxon>eudicotyledons</taxon>
        <taxon>Gunneridae</taxon>
        <taxon>Pentapetalae</taxon>
        <taxon>asterids</taxon>
        <taxon>lamiids</taxon>
        <taxon>Lamiales</taxon>
        <taxon>Lamiaceae</taxon>
        <taxon>Nepetoideae</taxon>
        <taxon>Mentheae</taxon>
        <taxon>Salviinae</taxon>
        <taxon>Salvia</taxon>
        <taxon>Salvia subgen. Calosphace</taxon>
    </lineage>
</organism>
<gene>
    <name evidence="2" type="ORF">AAHA92_08632</name>
</gene>
<dbReference type="Pfam" id="PF25276">
    <property type="entry name" value="DUF7870"/>
    <property type="match status" value="1"/>
</dbReference>
<dbReference type="EMBL" id="JBEAFC010000004">
    <property type="protein sequence ID" value="KAL1558133.1"/>
    <property type="molecule type" value="Genomic_DNA"/>
</dbReference>
<evidence type="ECO:0000313" key="2">
    <source>
        <dbReference type="EMBL" id="KAL1558133.1"/>
    </source>
</evidence>
<proteinExistence type="predicted"/>
<comment type="caution">
    <text evidence="2">The sequence shown here is derived from an EMBL/GenBank/DDBJ whole genome shotgun (WGS) entry which is preliminary data.</text>
</comment>
<evidence type="ECO:0000259" key="1">
    <source>
        <dbReference type="Pfam" id="PF25276"/>
    </source>
</evidence>
<name>A0ABD1HNV1_SALDI</name>
<dbReference type="Proteomes" id="UP001567538">
    <property type="component" value="Unassembled WGS sequence"/>
</dbReference>
<feature type="domain" description="DUF7870" evidence="1">
    <location>
        <begin position="338"/>
        <end position="492"/>
    </location>
</feature>
<evidence type="ECO:0000313" key="3">
    <source>
        <dbReference type="Proteomes" id="UP001567538"/>
    </source>
</evidence>
<dbReference type="SUPFAM" id="SSF53335">
    <property type="entry name" value="S-adenosyl-L-methionine-dependent methyltransferases"/>
    <property type="match status" value="1"/>
</dbReference>
<reference evidence="2 3" key="1">
    <citation type="submission" date="2024-06" db="EMBL/GenBank/DDBJ databases">
        <title>A chromosome level genome sequence of Diviner's sage (Salvia divinorum).</title>
        <authorList>
            <person name="Ford S.A."/>
            <person name="Ro D.-K."/>
            <person name="Ness R.W."/>
            <person name="Phillips M.A."/>
        </authorList>
    </citation>
    <scope>NUCLEOTIDE SEQUENCE [LARGE SCALE GENOMIC DNA]</scope>
    <source>
        <strain evidence="2">SAF-2024a</strain>
        <tissue evidence="2">Leaf</tissue>
    </source>
</reference>
<dbReference type="PANTHER" id="PTHR47291:SF1">
    <property type="entry name" value="PEPTIDE UPSTREAM PROTEIN"/>
    <property type="match status" value="1"/>
</dbReference>
<dbReference type="AlphaFoldDB" id="A0ABD1HNV1"/>
<keyword evidence="3" id="KW-1185">Reference proteome</keyword>
<dbReference type="PANTHER" id="PTHR47291">
    <property type="entry name" value="PEPTIDE UPSTREAM PROTEIN"/>
    <property type="match status" value="1"/>
</dbReference>
<dbReference type="InterPro" id="IPR029063">
    <property type="entry name" value="SAM-dependent_MTases_sf"/>
</dbReference>